<dbReference type="AlphaFoldDB" id="A0A6J6E5T4"/>
<name>A0A6J6E5T4_9ZZZZ</name>
<reference evidence="1" key="1">
    <citation type="submission" date="2020-05" db="EMBL/GenBank/DDBJ databases">
        <authorList>
            <person name="Chiriac C."/>
            <person name="Salcher M."/>
            <person name="Ghai R."/>
            <person name="Kavagutti S V."/>
        </authorList>
    </citation>
    <scope>NUCLEOTIDE SEQUENCE</scope>
</reference>
<evidence type="ECO:0000313" key="1">
    <source>
        <dbReference type="EMBL" id="CAB4571930.1"/>
    </source>
</evidence>
<proteinExistence type="predicted"/>
<accession>A0A6J6E5T4</accession>
<protein>
    <submittedName>
        <fullName evidence="1">Unannotated protein</fullName>
    </submittedName>
</protein>
<gene>
    <name evidence="1" type="ORF">UFOPK1722_00443</name>
</gene>
<organism evidence="1">
    <name type="scientific">freshwater metagenome</name>
    <dbReference type="NCBI Taxonomy" id="449393"/>
    <lineage>
        <taxon>unclassified sequences</taxon>
        <taxon>metagenomes</taxon>
        <taxon>ecological metagenomes</taxon>
    </lineage>
</organism>
<sequence>MPVSGASTNETSTNANAYIPLVAEYTFFVDADSYGLGGFDAAALAADESDLFDAGVESVDIPTAFGVDLGDRVPVRVVATPKGLRFYARLLGVKDPVQLEELERVISAAVARGE</sequence>
<dbReference type="EMBL" id="CAEZTS010000025">
    <property type="protein sequence ID" value="CAB4571930.1"/>
    <property type="molecule type" value="Genomic_DNA"/>
</dbReference>